<gene>
    <name evidence="1" type="ORF">METZ01_LOCUS317413</name>
</gene>
<evidence type="ECO:0000313" key="1">
    <source>
        <dbReference type="EMBL" id="SVC64559.1"/>
    </source>
</evidence>
<protein>
    <recommendedName>
        <fullName evidence="2">Aminotransferase class III-fold pyridoxal phosphate-dependent enzyme</fullName>
    </recommendedName>
</protein>
<dbReference type="InterPro" id="IPR005814">
    <property type="entry name" value="Aminotrans_3"/>
</dbReference>
<feature type="non-terminal residue" evidence="1">
    <location>
        <position position="98"/>
    </location>
</feature>
<dbReference type="SUPFAM" id="SSF53383">
    <property type="entry name" value="PLP-dependent transferases"/>
    <property type="match status" value="1"/>
</dbReference>
<reference evidence="1" key="1">
    <citation type="submission" date="2018-05" db="EMBL/GenBank/DDBJ databases">
        <authorList>
            <person name="Lanie J.A."/>
            <person name="Ng W.-L."/>
            <person name="Kazmierczak K.M."/>
            <person name="Andrzejewski T.M."/>
            <person name="Davidsen T.M."/>
            <person name="Wayne K.J."/>
            <person name="Tettelin H."/>
            <person name="Glass J.I."/>
            <person name="Rusch D."/>
            <person name="Podicherti R."/>
            <person name="Tsui H.-C.T."/>
            <person name="Winkler M.E."/>
        </authorList>
    </citation>
    <scope>NUCLEOTIDE SEQUENCE</scope>
</reference>
<dbReference type="InterPro" id="IPR015424">
    <property type="entry name" value="PyrdxlP-dep_Trfase"/>
</dbReference>
<proteinExistence type="predicted"/>
<dbReference type="Pfam" id="PF00202">
    <property type="entry name" value="Aminotran_3"/>
    <property type="match status" value="1"/>
</dbReference>
<evidence type="ECO:0008006" key="2">
    <source>
        <dbReference type="Google" id="ProtNLM"/>
    </source>
</evidence>
<dbReference type="Gene3D" id="3.90.1150.10">
    <property type="entry name" value="Aspartate Aminotransferase, domain 1"/>
    <property type="match status" value="1"/>
</dbReference>
<accession>A0A382NTR6</accession>
<sequence>VTFSRDPQPVPCLVTENRCIRTDIPTPGTREILDRLDVVESRSMHGQLPLVWDRAEDFSVFDAGGNRFIDFTSTIFVANVGHSNPRVVAAVRDALDRP</sequence>
<dbReference type="GO" id="GO:0008483">
    <property type="term" value="F:transaminase activity"/>
    <property type="evidence" value="ECO:0007669"/>
    <property type="project" value="InterPro"/>
</dbReference>
<feature type="non-terminal residue" evidence="1">
    <location>
        <position position="1"/>
    </location>
</feature>
<dbReference type="GO" id="GO:0030170">
    <property type="term" value="F:pyridoxal phosphate binding"/>
    <property type="evidence" value="ECO:0007669"/>
    <property type="project" value="InterPro"/>
</dbReference>
<dbReference type="InterPro" id="IPR015422">
    <property type="entry name" value="PyrdxlP-dep_Trfase_small"/>
</dbReference>
<dbReference type="EMBL" id="UINC01102720">
    <property type="protein sequence ID" value="SVC64559.1"/>
    <property type="molecule type" value="Genomic_DNA"/>
</dbReference>
<name>A0A382NTR6_9ZZZZ</name>
<dbReference type="AlphaFoldDB" id="A0A382NTR6"/>
<organism evidence="1">
    <name type="scientific">marine metagenome</name>
    <dbReference type="NCBI Taxonomy" id="408172"/>
    <lineage>
        <taxon>unclassified sequences</taxon>
        <taxon>metagenomes</taxon>
        <taxon>ecological metagenomes</taxon>
    </lineage>
</organism>